<evidence type="ECO:0000256" key="2">
    <source>
        <dbReference type="SAM" id="Phobius"/>
    </source>
</evidence>
<dbReference type="NCBIfam" id="TIGR02532">
    <property type="entry name" value="IV_pilin_GFxxxE"/>
    <property type="match status" value="1"/>
</dbReference>
<dbReference type="Proteomes" id="UP000177152">
    <property type="component" value="Unassembled WGS sequence"/>
</dbReference>
<feature type="transmembrane region" description="Helical" evidence="2">
    <location>
        <begin position="20"/>
        <end position="40"/>
    </location>
</feature>
<dbReference type="EMBL" id="MHQC01000049">
    <property type="protein sequence ID" value="OGZ93841.1"/>
    <property type="molecule type" value="Genomic_DNA"/>
</dbReference>
<dbReference type="PRINTS" id="PR00813">
    <property type="entry name" value="BCTERIALGSPG"/>
</dbReference>
<keyword evidence="2" id="KW-0812">Transmembrane</keyword>
<accession>A0A1G2K5I9</accession>
<proteinExistence type="predicted"/>
<dbReference type="AlphaFoldDB" id="A0A1G2K5I9"/>
<dbReference type="InterPro" id="IPR045584">
    <property type="entry name" value="Pilin-like"/>
</dbReference>
<dbReference type="InterPro" id="IPR000983">
    <property type="entry name" value="Bac_GSPG_pilin"/>
</dbReference>
<evidence type="ECO:0000256" key="1">
    <source>
        <dbReference type="ARBA" id="ARBA00022481"/>
    </source>
</evidence>
<dbReference type="GO" id="GO:0015628">
    <property type="term" value="P:protein secretion by the type II secretion system"/>
    <property type="evidence" value="ECO:0007669"/>
    <property type="project" value="InterPro"/>
</dbReference>
<keyword evidence="1" id="KW-0488">Methylation</keyword>
<dbReference type="SUPFAM" id="SSF54523">
    <property type="entry name" value="Pili subunits"/>
    <property type="match status" value="1"/>
</dbReference>
<sequence>MSILSVRKESKKGFTLIELLVVIAIIGILASIVLASLNTARRKSRDARRIADIKQIQLALELYFDAAGEYPNVIGDLAPTYIPSVPTDPVTSTSYPYDNYDALARNACVVATGDCLFYQVGTKLEEVINRALKVDRDLDVVAGAGPDGLSTATACGADGVATNLTDQCYDVVP</sequence>
<organism evidence="3 4">
    <name type="scientific">Candidatus Sungbacteria bacterium RIFCSPHIGHO2_01_FULL_47_32</name>
    <dbReference type="NCBI Taxonomy" id="1802264"/>
    <lineage>
        <taxon>Bacteria</taxon>
        <taxon>Candidatus Sungiibacteriota</taxon>
    </lineage>
</organism>
<dbReference type="PROSITE" id="PS00409">
    <property type="entry name" value="PROKAR_NTER_METHYL"/>
    <property type="match status" value="1"/>
</dbReference>
<protein>
    <recommendedName>
        <fullName evidence="5">Type II secretion system protein GspG C-terminal domain-containing protein</fullName>
    </recommendedName>
</protein>
<dbReference type="Pfam" id="PF07963">
    <property type="entry name" value="N_methyl"/>
    <property type="match status" value="1"/>
</dbReference>
<keyword evidence="2" id="KW-0472">Membrane</keyword>
<evidence type="ECO:0000313" key="4">
    <source>
        <dbReference type="Proteomes" id="UP000177152"/>
    </source>
</evidence>
<reference evidence="3 4" key="1">
    <citation type="journal article" date="2016" name="Nat. Commun.">
        <title>Thousands of microbial genomes shed light on interconnected biogeochemical processes in an aquifer system.</title>
        <authorList>
            <person name="Anantharaman K."/>
            <person name="Brown C.T."/>
            <person name="Hug L.A."/>
            <person name="Sharon I."/>
            <person name="Castelle C.J."/>
            <person name="Probst A.J."/>
            <person name="Thomas B.C."/>
            <person name="Singh A."/>
            <person name="Wilkins M.J."/>
            <person name="Karaoz U."/>
            <person name="Brodie E.L."/>
            <person name="Williams K.H."/>
            <person name="Hubbard S.S."/>
            <person name="Banfield J.F."/>
        </authorList>
    </citation>
    <scope>NUCLEOTIDE SEQUENCE [LARGE SCALE GENOMIC DNA]</scope>
</reference>
<gene>
    <name evidence="3" type="ORF">A2633_04385</name>
</gene>
<evidence type="ECO:0008006" key="5">
    <source>
        <dbReference type="Google" id="ProtNLM"/>
    </source>
</evidence>
<comment type="caution">
    <text evidence="3">The sequence shown here is derived from an EMBL/GenBank/DDBJ whole genome shotgun (WGS) entry which is preliminary data.</text>
</comment>
<dbReference type="GO" id="GO:0015627">
    <property type="term" value="C:type II protein secretion system complex"/>
    <property type="evidence" value="ECO:0007669"/>
    <property type="project" value="InterPro"/>
</dbReference>
<dbReference type="Gene3D" id="3.30.700.10">
    <property type="entry name" value="Glycoprotein, Type 4 Pilin"/>
    <property type="match status" value="1"/>
</dbReference>
<evidence type="ECO:0000313" key="3">
    <source>
        <dbReference type="EMBL" id="OGZ93841.1"/>
    </source>
</evidence>
<dbReference type="PANTHER" id="PTHR30093">
    <property type="entry name" value="GENERAL SECRETION PATHWAY PROTEIN G"/>
    <property type="match status" value="1"/>
</dbReference>
<name>A0A1G2K5I9_9BACT</name>
<keyword evidence="2" id="KW-1133">Transmembrane helix</keyword>
<dbReference type="InterPro" id="IPR012902">
    <property type="entry name" value="N_methyl_site"/>
</dbReference>